<keyword evidence="1" id="KW-0812">Transmembrane</keyword>
<sequence>MDVGQMYCTMSTWPASSNDLPRTLYGYEYEHCDLRRLAILVSVCAVAFWSSLVSITLTSAAGIWMGSAKDVTDSRFRIDYSFGPPNNSEVETRTLAYGVADNTMVLKSRADVGKDTNSRI</sequence>
<dbReference type="Proteomes" id="UP000235786">
    <property type="component" value="Unassembled WGS sequence"/>
</dbReference>
<keyword evidence="3" id="KW-1185">Reference proteome</keyword>
<accession>A0A2J6QWB5</accession>
<evidence type="ECO:0000313" key="3">
    <source>
        <dbReference type="Proteomes" id="UP000235786"/>
    </source>
</evidence>
<organism evidence="2 3">
    <name type="scientific">Hyaloscypha variabilis (strain UAMH 11265 / GT02V1 / F)</name>
    <name type="common">Meliniomyces variabilis</name>
    <dbReference type="NCBI Taxonomy" id="1149755"/>
    <lineage>
        <taxon>Eukaryota</taxon>
        <taxon>Fungi</taxon>
        <taxon>Dikarya</taxon>
        <taxon>Ascomycota</taxon>
        <taxon>Pezizomycotina</taxon>
        <taxon>Leotiomycetes</taxon>
        <taxon>Helotiales</taxon>
        <taxon>Hyaloscyphaceae</taxon>
        <taxon>Hyaloscypha</taxon>
        <taxon>Hyaloscypha variabilis</taxon>
    </lineage>
</organism>
<feature type="transmembrane region" description="Helical" evidence="1">
    <location>
        <begin position="37"/>
        <end position="65"/>
    </location>
</feature>
<dbReference type="EMBL" id="KZ613966">
    <property type="protein sequence ID" value="PMD30543.1"/>
    <property type="molecule type" value="Genomic_DNA"/>
</dbReference>
<protein>
    <submittedName>
        <fullName evidence="2">Uncharacterized protein</fullName>
    </submittedName>
</protein>
<keyword evidence="1" id="KW-1133">Transmembrane helix</keyword>
<proteinExistence type="predicted"/>
<evidence type="ECO:0000313" key="2">
    <source>
        <dbReference type="EMBL" id="PMD30543.1"/>
    </source>
</evidence>
<dbReference type="AlphaFoldDB" id="A0A2J6QWB5"/>
<reference evidence="2 3" key="1">
    <citation type="submission" date="2016-04" db="EMBL/GenBank/DDBJ databases">
        <title>A degradative enzymes factory behind the ericoid mycorrhizal symbiosis.</title>
        <authorList>
            <consortium name="DOE Joint Genome Institute"/>
            <person name="Martino E."/>
            <person name="Morin E."/>
            <person name="Grelet G."/>
            <person name="Kuo A."/>
            <person name="Kohler A."/>
            <person name="Daghino S."/>
            <person name="Barry K."/>
            <person name="Choi C."/>
            <person name="Cichocki N."/>
            <person name="Clum A."/>
            <person name="Copeland A."/>
            <person name="Hainaut M."/>
            <person name="Haridas S."/>
            <person name="Labutti K."/>
            <person name="Lindquist E."/>
            <person name="Lipzen A."/>
            <person name="Khouja H.-R."/>
            <person name="Murat C."/>
            <person name="Ohm R."/>
            <person name="Olson A."/>
            <person name="Spatafora J."/>
            <person name="Veneault-Fourrey C."/>
            <person name="Henrissat B."/>
            <person name="Grigoriev I."/>
            <person name="Martin F."/>
            <person name="Perotto S."/>
        </authorList>
    </citation>
    <scope>NUCLEOTIDE SEQUENCE [LARGE SCALE GENOMIC DNA]</scope>
    <source>
        <strain evidence="2 3">F</strain>
    </source>
</reference>
<gene>
    <name evidence="2" type="ORF">L207DRAFT_520042</name>
</gene>
<keyword evidence="1" id="KW-0472">Membrane</keyword>
<evidence type="ECO:0000256" key="1">
    <source>
        <dbReference type="SAM" id="Phobius"/>
    </source>
</evidence>
<name>A0A2J6QWB5_HYAVF</name>